<sequence>ALREKEGERNLWVSVCRRGNGICIKITDNGGGYRPDSRNRGTGTGMKVIMQTIQILNNKNKEAIDVSVHNVSLQSGEMGCEVTFWLPDNYDYRI</sequence>
<name>K1VAQ4_9ZZZZ</name>
<evidence type="ECO:0000313" key="1">
    <source>
        <dbReference type="EMBL" id="EKC81016.1"/>
    </source>
</evidence>
<reference evidence="1" key="1">
    <citation type="journal article" date="2013" name="Environ. Microbiol.">
        <title>Microbiota from the distal guts of lean and obese adolescents exhibit partial functional redundancy besides clear differences in community structure.</title>
        <authorList>
            <person name="Ferrer M."/>
            <person name="Ruiz A."/>
            <person name="Lanza F."/>
            <person name="Haange S.B."/>
            <person name="Oberbach A."/>
            <person name="Till H."/>
            <person name="Bargiela R."/>
            <person name="Campoy C."/>
            <person name="Segura M.T."/>
            <person name="Richter M."/>
            <person name="von Bergen M."/>
            <person name="Seifert J."/>
            <person name="Suarez A."/>
        </authorList>
    </citation>
    <scope>NUCLEOTIDE SEQUENCE</scope>
</reference>
<dbReference type="EMBL" id="AJWY01000551">
    <property type="protein sequence ID" value="EKC81016.1"/>
    <property type="molecule type" value="Genomic_DNA"/>
</dbReference>
<organism evidence="1">
    <name type="scientific">human gut metagenome</name>
    <dbReference type="NCBI Taxonomy" id="408170"/>
    <lineage>
        <taxon>unclassified sequences</taxon>
        <taxon>metagenomes</taxon>
        <taxon>organismal metagenomes</taxon>
    </lineage>
</organism>
<dbReference type="AlphaFoldDB" id="K1VAQ4"/>
<feature type="non-terminal residue" evidence="1">
    <location>
        <position position="1"/>
    </location>
</feature>
<protein>
    <recommendedName>
        <fullName evidence="2">Sensor histidine kinase</fullName>
    </recommendedName>
</protein>
<evidence type="ECO:0008006" key="2">
    <source>
        <dbReference type="Google" id="ProtNLM"/>
    </source>
</evidence>
<accession>K1VAQ4</accession>
<dbReference type="InterPro" id="IPR036890">
    <property type="entry name" value="HATPase_C_sf"/>
</dbReference>
<proteinExistence type="predicted"/>
<dbReference type="SUPFAM" id="SSF55874">
    <property type="entry name" value="ATPase domain of HSP90 chaperone/DNA topoisomerase II/histidine kinase"/>
    <property type="match status" value="1"/>
</dbReference>
<gene>
    <name evidence="1" type="ORF">LEA_00780</name>
</gene>
<comment type="caution">
    <text evidence="1">The sequence shown here is derived from an EMBL/GenBank/DDBJ whole genome shotgun (WGS) entry which is preliminary data.</text>
</comment>
<dbReference type="Gene3D" id="3.30.565.10">
    <property type="entry name" value="Histidine kinase-like ATPase, C-terminal domain"/>
    <property type="match status" value="1"/>
</dbReference>